<dbReference type="STRING" id="44252.DJ90_5035"/>
<feature type="region of interest" description="Disordered" evidence="1">
    <location>
        <begin position="480"/>
        <end position="501"/>
    </location>
</feature>
<dbReference type="InterPro" id="IPR017850">
    <property type="entry name" value="Alkaline_phosphatase_core_sf"/>
</dbReference>
<dbReference type="SUPFAM" id="SSF53649">
    <property type="entry name" value="Alkaline phosphatase-like"/>
    <property type="match status" value="1"/>
</dbReference>
<sequence>MRVLFLDLDSTNPEHLGCYGYHRNTSPNIDKIAAEGVRFTNYYTSDAPCAPSRTALMSGQFGIRNGLVGHGGTAGDMKLEGEQRELMGRLTRGGAFPSYLQLIGGLSTTLISPFPQRHSTFAFYAGFNEIINTGHLGNESADDVTPVALEWIERNAQKDDWFLYVNYWDQHTPYRTPLEYGNPFEDDPLPEWMTEEVLERHKDMVGSHSARELNINFRTKSYDNATSPDFPRHPGEILDMDGLRKMVDGYDCGIRYMDDHLGKLFAALEQQGVMEDLIIMITADHGENIGQLGIYGEHATADQGTCRIPMIIRWPGMKQGLVDERLHYHLDLLPTVAELLGADPMPDWDGTSYAPVLRDGTDCGRDYLVVSQCAHVVQRSVRFGDWMYIRSYHDGYHLFDKEMLFNLREDPNEQRNVAAEHRDVCMEAVYLLNQWHDEMMVRSGDDRDPLWTVMKEGGPFHAKGYLPGYLKRLEETGRASQAAELARKHPQEFPPKPASDIEKLVRKRLTEQMGPH</sequence>
<dbReference type="InterPro" id="IPR052701">
    <property type="entry name" value="GAG_Ulvan_Degrading_Sulfatases"/>
</dbReference>
<dbReference type="RefSeq" id="WP_036623963.1">
    <property type="nucleotide sequence ID" value="NZ_BGML01000001.1"/>
</dbReference>
<reference evidence="3 4" key="1">
    <citation type="submission" date="2014-04" db="EMBL/GenBank/DDBJ databases">
        <authorList>
            <person name="Bishop-Lilly K.A."/>
            <person name="Broomall S.M."/>
            <person name="Chain P.S."/>
            <person name="Chertkov O."/>
            <person name="Coyne S.R."/>
            <person name="Daligault H.E."/>
            <person name="Davenport K.W."/>
            <person name="Erkkila T."/>
            <person name="Frey K.G."/>
            <person name="Gibbons H.S."/>
            <person name="Gu W."/>
            <person name="Jaissle J."/>
            <person name="Johnson S.L."/>
            <person name="Koroleva G.I."/>
            <person name="Ladner J.T."/>
            <person name="Lo C.-C."/>
            <person name="Minogue T.D."/>
            <person name="Munk C."/>
            <person name="Palacios G.F."/>
            <person name="Redden C.L."/>
            <person name="Rosenzweig C.N."/>
            <person name="Scholz M.B."/>
            <person name="Teshima H."/>
            <person name="Xu Y."/>
        </authorList>
    </citation>
    <scope>NUCLEOTIDE SEQUENCE [LARGE SCALE GENOMIC DNA]</scope>
    <source>
        <strain evidence="3 4">8244</strain>
    </source>
</reference>
<evidence type="ECO:0000259" key="2">
    <source>
        <dbReference type="Pfam" id="PF00884"/>
    </source>
</evidence>
<dbReference type="InterPro" id="IPR000917">
    <property type="entry name" value="Sulfatase_N"/>
</dbReference>
<dbReference type="AlphaFoldDB" id="A0A090ZB62"/>
<dbReference type="HOGENOM" id="CLU_006332_14_1_9"/>
<dbReference type="GeneID" id="77007991"/>
<dbReference type="PANTHER" id="PTHR43751:SF3">
    <property type="entry name" value="SULFATASE N-TERMINAL DOMAIN-CONTAINING PROTEIN"/>
    <property type="match status" value="1"/>
</dbReference>
<dbReference type="Pfam" id="PF00884">
    <property type="entry name" value="Sulfatase"/>
    <property type="match status" value="1"/>
</dbReference>
<dbReference type="CDD" id="cd16148">
    <property type="entry name" value="sulfatase_like"/>
    <property type="match status" value="1"/>
</dbReference>
<feature type="domain" description="Sulfatase N-terminal" evidence="2">
    <location>
        <begin position="3"/>
        <end position="342"/>
    </location>
</feature>
<accession>A0A090ZB62</accession>
<proteinExistence type="predicted"/>
<dbReference type="EMBL" id="JMQA01000028">
    <property type="protein sequence ID" value="KFN08514.1"/>
    <property type="molecule type" value="Genomic_DNA"/>
</dbReference>
<name>A0A090ZB62_PAEMA</name>
<dbReference type="PANTHER" id="PTHR43751">
    <property type="entry name" value="SULFATASE"/>
    <property type="match status" value="1"/>
</dbReference>
<evidence type="ECO:0000256" key="1">
    <source>
        <dbReference type="SAM" id="MobiDB-lite"/>
    </source>
</evidence>
<dbReference type="OrthoDB" id="9762324at2"/>
<evidence type="ECO:0000313" key="4">
    <source>
        <dbReference type="Proteomes" id="UP000029278"/>
    </source>
</evidence>
<dbReference type="Gene3D" id="3.40.720.10">
    <property type="entry name" value="Alkaline Phosphatase, subunit A"/>
    <property type="match status" value="1"/>
</dbReference>
<dbReference type="Proteomes" id="UP000029278">
    <property type="component" value="Unassembled WGS sequence"/>
</dbReference>
<evidence type="ECO:0000313" key="3">
    <source>
        <dbReference type="EMBL" id="KFN08514.1"/>
    </source>
</evidence>
<protein>
    <submittedName>
        <fullName evidence="3">Type I phosphodiesterase / nucleotide pyrophosphatase family protein</fullName>
    </submittedName>
</protein>
<gene>
    <name evidence="3" type="ORF">DJ90_5035</name>
</gene>
<dbReference type="PATRIC" id="fig|44252.3.peg.3042"/>
<comment type="caution">
    <text evidence="3">The sequence shown here is derived from an EMBL/GenBank/DDBJ whole genome shotgun (WGS) entry which is preliminary data.</text>
</comment>
<keyword evidence="4" id="KW-1185">Reference proteome</keyword>
<organism evidence="3 4">
    <name type="scientific">Paenibacillus macerans</name>
    <name type="common">Bacillus macerans</name>
    <dbReference type="NCBI Taxonomy" id="44252"/>
    <lineage>
        <taxon>Bacteria</taxon>
        <taxon>Bacillati</taxon>
        <taxon>Bacillota</taxon>
        <taxon>Bacilli</taxon>
        <taxon>Bacillales</taxon>
        <taxon>Paenibacillaceae</taxon>
        <taxon>Paenibacillus</taxon>
    </lineage>
</organism>